<gene>
    <name evidence="1" type="ORF">LTRI10_LOCUS25051</name>
</gene>
<sequence length="91" mass="9981">MVLANRVSIGVASSAVVRLQDSTLVETRVNESNFQRIYAQNGIVAVAAKPLVVERIDKDENIREVVSVEDGSVEEGYLNLRNQEGALDHQS</sequence>
<organism evidence="1 2">
    <name type="scientific">Linum trigynum</name>
    <dbReference type="NCBI Taxonomy" id="586398"/>
    <lineage>
        <taxon>Eukaryota</taxon>
        <taxon>Viridiplantae</taxon>
        <taxon>Streptophyta</taxon>
        <taxon>Embryophyta</taxon>
        <taxon>Tracheophyta</taxon>
        <taxon>Spermatophyta</taxon>
        <taxon>Magnoliopsida</taxon>
        <taxon>eudicotyledons</taxon>
        <taxon>Gunneridae</taxon>
        <taxon>Pentapetalae</taxon>
        <taxon>rosids</taxon>
        <taxon>fabids</taxon>
        <taxon>Malpighiales</taxon>
        <taxon>Linaceae</taxon>
        <taxon>Linum</taxon>
    </lineage>
</organism>
<keyword evidence="2" id="KW-1185">Reference proteome</keyword>
<protein>
    <submittedName>
        <fullName evidence="1">Uncharacterized protein</fullName>
    </submittedName>
</protein>
<dbReference type="Proteomes" id="UP001497516">
    <property type="component" value="Chromosome 4"/>
</dbReference>
<evidence type="ECO:0000313" key="1">
    <source>
        <dbReference type="EMBL" id="CAL1383805.1"/>
    </source>
</evidence>
<dbReference type="EMBL" id="OZ034817">
    <property type="protein sequence ID" value="CAL1383805.1"/>
    <property type="molecule type" value="Genomic_DNA"/>
</dbReference>
<name>A0AAV2ED25_9ROSI</name>
<reference evidence="1 2" key="1">
    <citation type="submission" date="2024-04" db="EMBL/GenBank/DDBJ databases">
        <authorList>
            <person name="Fracassetti M."/>
        </authorList>
    </citation>
    <scope>NUCLEOTIDE SEQUENCE [LARGE SCALE GENOMIC DNA]</scope>
</reference>
<proteinExistence type="predicted"/>
<accession>A0AAV2ED25</accession>
<dbReference type="AlphaFoldDB" id="A0AAV2ED25"/>
<evidence type="ECO:0000313" key="2">
    <source>
        <dbReference type="Proteomes" id="UP001497516"/>
    </source>
</evidence>